<evidence type="ECO:0000313" key="1">
    <source>
        <dbReference type="EMBL" id="GIM79514.1"/>
    </source>
</evidence>
<reference evidence="1" key="1">
    <citation type="submission" date="2021-03" db="EMBL/GenBank/DDBJ databases">
        <title>Whole genome shotgun sequence of Actinoplanes auranticolor NBRC 12245.</title>
        <authorList>
            <person name="Komaki H."/>
            <person name="Tamura T."/>
        </authorList>
    </citation>
    <scope>NUCLEOTIDE SEQUENCE</scope>
    <source>
        <strain evidence="1">NBRC 12245</strain>
    </source>
</reference>
<proteinExistence type="predicted"/>
<organism evidence="1 2">
    <name type="scientific">Actinoplanes auranticolor</name>
    <dbReference type="NCBI Taxonomy" id="47988"/>
    <lineage>
        <taxon>Bacteria</taxon>
        <taxon>Bacillati</taxon>
        <taxon>Actinomycetota</taxon>
        <taxon>Actinomycetes</taxon>
        <taxon>Micromonosporales</taxon>
        <taxon>Micromonosporaceae</taxon>
        <taxon>Actinoplanes</taxon>
    </lineage>
</organism>
<accession>A0A919SWY7</accession>
<sequence length="74" mass="8307">MGSRFVGAREIERWFGVSRQRVQQLIARPDWPAPCAVLAMGKIWLHEDIAAWAAEHRPELTPDDDPDDSGRPGA</sequence>
<keyword evidence="2" id="KW-1185">Reference proteome</keyword>
<dbReference type="RefSeq" id="WP_212994404.1">
    <property type="nucleotide sequence ID" value="NZ_BAABEA010000048.1"/>
</dbReference>
<gene>
    <name evidence="1" type="ORF">Aau02nite_86160</name>
</gene>
<dbReference type="Proteomes" id="UP000681340">
    <property type="component" value="Unassembled WGS sequence"/>
</dbReference>
<name>A0A919SWY7_9ACTN</name>
<comment type="caution">
    <text evidence="1">The sequence shown here is derived from an EMBL/GenBank/DDBJ whole genome shotgun (WGS) entry which is preliminary data.</text>
</comment>
<evidence type="ECO:0000313" key="2">
    <source>
        <dbReference type="Proteomes" id="UP000681340"/>
    </source>
</evidence>
<dbReference type="AlphaFoldDB" id="A0A919SWY7"/>
<dbReference type="EMBL" id="BOQL01000082">
    <property type="protein sequence ID" value="GIM79514.1"/>
    <property type="molecule type" value="Genomic_DNA"/>
</dbReference>
<protein>
    <submittedName>
        <fullName evidence="1">Uncharacterized protein</fullName>
    </submittedName>
</protein>